<dbReference type="Gene3D" id="2.60.120.10">
    <property type="entry name" value="Jelly Rolls"/>
    <property type="match status" value="1"/>
</dbReference>
<evidence type="ECO:0000313" key="2">
    <source>
        <dbReference type="EMBL" id="ACS89879.1"/>
    </source>
</evidence>
<protein>
    <recommendedName>
        <fullName evidence="1">Cupin type-2 domain-containing protein</fullName>
    </recommendedName>
</protein>
<gene>
    <name evidence="2" type="ordered locus">TSIB_0818</name>
</gene>
<dbReference type="KEGG" id="tsi:TSIB_0818"/>
<name>C6A2N4_THESM</name>
<sequence>MKGRIHHLNSMWSISENKALEVFKNDQIQVGILLLNPNSRLPETGFSVHENFHEFAYIIEGEVILGTSSDETPLKAGDFMYNKPGTPHYTKNISNIPAKILWFLLPTKPRLEDVIWKSK</sequence>
<dbReference type="STRING" id="604354.TSIB_0818"/>
<dbReference type="EMBL" id="CP001463">
    <property type="protein sequence ID" value="ACS89879.1"/>
    <property type="molecule type" value="Genomic_DNA"/>
</dbReference>
<dbReference type="RefSeq" id="WP_015849099.1">
    <property type="nucleotide sequence ID" value="NC_012883.1"/>
</dbReference>
<organism evidence="2 3">
    <name type="scientific">Thermococcus sibiricus (strain DSM 12597 / MM 739)</name>
    <dbReference type="NCBI Taxonomy" id="604354"/>
    <lineage>
        <taxon>Archaea</taxon>
        <taxon>Methanobacteriati</taxon>
        <taxon>Methanobacteriota</taxon>
        <taxon>Thermococci</taxon>
        <taxon>Thermococcales</taxon>
        <taxon>Thermococcaceae</taxon>
        <taxon>Thermococcus</taxon>
    </lineage>
</organism>
<dbReference type="OrthoDB" id="100903at2157"/>
<dbReference type="HOGENOM" id="CLU_2056184_0_0_2"/>
<dbReference type="SUPFAM" id="SSF51182">
    <property type="entry name" value="RmlC-like cupins"/>
    <property type="match status" value="1"/>
</dbReference>
<evidence type="ECO:0000259" key="1">
    <source>
        <dbReference type="Pfam" id="PF07883"/>
    </source>
</evidence>
<dbReference type="Pfam" id="PF07883">
    <property type="entry name" value="Cupin_2"/>
    <property type="match status" value="1"/>
</dbReference>
<dbReference type="InterPro" id="IPR014710">
    <property type="entry name" value="RmlC-like_jellyroll"/>
</dbReference>
<dbReference type="eggNOG" id="arCOG03003">
    <property type="taxonomic scope" value="Archaea"/>
</dbReference>
<feature type="domain" description="Cupin type-2" evidence="1">
    <location>
        <begin position="46"/>
        <end position="103"/>
    </location>
</feature>
<dbReference type="InterPro" id="IPR052538">
    <property type="entry name" value="Flavonoid_dioxygenase-like"/>
</dbReference>
<dbReference type="AlphaFoldDB" id="C6A2N4"/>
<dbReference type="GeneID" id="8095809"/>
<evidence type="ECO:0000313" key="3">
    <source>
        <dbReference type="Proteomes" id="UP000009079"/>
    </source>
</evidence>
<dbReference type="Proteomes" id="UP000009079">
    <property type="component" value="Chromosome"/>
</dbReference>
<keyword evidence="3" id="KW-1185">Reference proteome</keyword>
<dbReference type="PANTHER" id="PTHR43346">
    <property type="entry name" value="LIGAND BINDING DOMAIN PROTEIN, PUTATIVE (AFU_ORTHOLOGUE AFUA_6G14370)-RELATED"/>
    <property type="match status" value="1"/>
</dbReference>
<dbReference type="PANTHER" id="PTHR43346:SF1">
    <property type="entry name" value="QUERCETIN 2,3-DIOXYGENASE-RELATED"/>
    <property type="match status" value="1"/>
</dbReference>
<proteinExistence type="predicted"/>
<reference evidence="2 3" key="1">
    <citation type="journal article" date="2009" name="Appl. Environ. Microbiol.">
        <title>Metabolic versatility and indigenous origin of the archaeon Thermococcus sibiricus, isolated from a siberian oil reservoir, as revealed by genome analysis.</title>
        <authorList>
            <person name="Mardanov A.V."/>
            <person name="Ravin N.V."/>
            <person name="Svetlitchnyi V.A."/>
            <person name="Beletsky A.V."/>
            <person name="Miroshnichenko M.L."/>
            <person name="Bonch-Osmolovskaya E.A."/>
            <person name="Skryabin K.G."/>
        </authorList>
    </citation>
    <scope>NUCLEOTIDE SEQUENCE [LARGE SCALE GENOMIC DNA]</scope>
    <source>
        <strain evidence="3">DSM 12597 / MM 739</strain>
    </source>
</reference>
<accession>C6A2N4</accession>
<dbReference type="InterPro" id="IPR013096">
    <property type="entry name" value="Cupin_2"/>
</dbReference>
<dbReference type="InterPro" id="IPR011051">
    <property type="entry name" value="RmlC_Cupin_sf"/>
</dbReference>